<evidence type="ECO:0000259" key="1">
    <source>
        <dbReference type="PROSITE" id="PS51644"/>
    </source>
</evidence>
<gene>
    <name evidence="2" type="ordered locus">Hoch_5405</name>
</gene>
<name>D0LYM3_HALO1</name>
<evidence type="ECO:0000313" key="3">
    <source>
        <dbReference type="Proteomes" id="UP000001880"/>
    </source>
</evidence>
<dbReference type="Gene3D" id="3.40.50.1010">
    <property type="entry name" value="5'-nuclease"/>
    <property type="match status" value="1"/>
</dbReference>
<dbReference type="Proteomes" id="UP000001880">
    <property type="component" value="Chromosome"/>
</dbReference>
<dbReference type="Pfam" id="PF01936">
    <property type="entry name" value="NYN"/>
    <property type="match status" value="1"/>
</dbReference>
<sequence length="450" mass="50986">MAVRWRCDMMTIMSQHAALLIDLENFYLSRENGTLSEARGEVHYDFHRDLEILCRGAQRIAGDKRLIVRRAYADFNAYRRSDDSARPYRKDYYLRHTPKLLMERGVEPVQVFRFPGGGNKNAADMRLAMDATTLMAPPSCVDTFILVTGDADFIRLTLELRRCGAFVAGIGVRETTSSVLPRYCDRFDYFTDLAGEAVVERAAESVELRRLREALLEVLRAEGPQLFSRIKPLLDDKLEHPFDPRRYGCDNTGDFLRENADALGVSVHRSEYDWEVQIREGGEREGGGDKHSMALYRQLLRDDTPRIYVLGYDEWRRITDYLYEYVNNADERQCTHSELLAALAEEFSVDEGGIEDIGQKSAHALFLLFKSGCFRCTADGEHFDAVNFPWRLPATLAGEIDSAETMRTRAYAFATKVLSRRLALGGYGAADADLIGRLFYDGGSGEHASA</sequence>
<dbReference type="OrthoDB" id="9783963at2"/>
<dbReference type="InterPro" id="IPR021139">
    <property type="entry name" value="NYN"/>
</dbReference>
<dbReference type="KEGG" id="hoh:Hoch_5405"/>
<dbReference type="InterPro" id="IPR025605">
    <property type="entry name" value="OST-HTH/LOTUS_dom"/>
</dbReference>
<reference evidence="2 3" key="1">
    <citation type="journal article" date="2010" name="Stand. Genomic Sci.">
        <title>Complete genome sequence of Haliangium ochraceum type strain (SMP-2).</title>
        <authorList>
            <consortium name="US DOE Joint Genome Institute (JGI-PGF)"/>
            <person name="Ivanova N."/>
            <person name="Daum C."/>
            <person name="Lang E."/>
            <person name="Abt B."/>
            <person name="Kopitz M."/>
            <person name="Saunders E."/>
            <person name="Lapidus A."/>
            <person name="Lucas S."/>
            <person name="Glavina Del Rio T."/>
            <person name="Nolan M."/>
            <person name="Tice H."/>
            <person name="Copeland A."/>
            <person name="Cheng J.F."/>
            <person name="Chen F."/>
            <person name="Bruce D."/>
            <person name="Goodwin L."/>
            <person name="Pitluck S."/>
            <person name="Mavromatis K."/>
            <person name="Pati A."/>
            <person name="Mikhailova N."/>
            <person name="Chen A."/>
            <person name="Palaniappan K."/>
            <person name="Land M."/>
            <person name="Hauser L."/>
            <person name="Chang Y.J."/>
            <person name="Jeffries C.D."/>
            <person name="Detter J.C."/>
            <person name="Brettin T."/>
            <person name="Rohde M."/>
            <person name="Goker M."/>
            <person name="Bristow J."/>
            <person name="Markowitz V."/>
            <person name="Eisen J.A."/>
            <person name="Hugenholtz P."/>
            <person name="Kyrpides N.C."/>
            <person name="Klenk H.P."/>
        </authorList>
    </citation>
    <scope>NUCLEOTIDE SEQUENCE [LARGE SCALE GENOMIC DNA]</scope>
    <source>
        <strain evidence="3">DSM 14365 / CIP 107738 / JCM 11303 / AJ 13395 / SMP-2</strain>
    </source>
</reference>
<dbReference type="EMBL" id="CP001804">
    <property type="protein sequence ID" value="ACY17889.1"/>
    <property type="molecule type" value="Genomic_DNA"/>
</dbReference>
<dbReference type="STRING" id="502025.Hoch_5405"/>
<dbReference type="PANTHER" id="PTHR35811:SF1">
    <property type="entry name" value="HTH OST-TYPE DOMAIN-CONTAINING PROTEIN"/>
    <property type="match status" value="1"/>
</dbReference>
<dbReference type="PROSITE" id="PS51644">
    <property type="entry name" value="HTH_OST"/>
    <property type="match status" value="1"/>
</dbReference>
<dbReference type="HOGENOM" id="CLU_608029_0_0_7"/>
<protein>
    <recommendedName>
        <fullName evidence="1">HTH OST-type domain-containing protein</fullName>
    </recommendedName>
</protein>
<proteinExistence type="predicted"/>
<keyword evidence="3" id="KW-1185">Reference proteome</keyword>
<dbReference type="eggNOG" id="COG1432">
    <property type="taxonomic scope" value="Bacteria"/>
</dbReference>
<evidence type="ECO:0000313" key="2">
    <source>
        <dbReference type="EMBL" id="ACY17889.1"/>
    </source>
</evidence>
<dbReference type="PANTHER" id="PTHR35811">
    <property type="entry name" value="SLR1870 PROTEIN"/>
    <property type="match status" value="1"/>
</dbReference>
<feature type="domain" description="HTH OST-type" evidence="1">
    <location>
        <begin position="204"/>
        <end position="280"/>
    </location>
</feature>
<organism evidence="2 3">
    <name type="scientific">Haliangium ochraceum (strain DSM 14365 / JCM 11303 / SMP-2)</name>
    <dbReference type="NCBI Taxonomy" id="502025"/>
    <lineage>
        <taxon>Bacteria</taxon>
        <taxon>Pseudomonadati</taxon>
        <taxon>Myxococcota</taxon>
        <taxon>Polyangia</taxon>
        <taxon>Haliangiales</taxon>
        <taxon>Kofleriaceae</taxon>
        <taxon>Haliangium</taxon>
    </lineage>
</organism>
<dbReference type="CDD" id="cd11297">
    <property type="entry name" value="PIN_LabA-like_N_1"/>
    <property type="match status" value="1"/>
</dbReference>
<accession>D0LYM3</accession>
<dbReference type="GO" id="GO:0004540">
    <property type="term" value="F:RNA nuclease activity"/>
    <property type="evidence" value="ECO:0007669"/>
    <property type="project" value="InterPro"/>
</dbReference>
<dbReference type="AlphaFoldDB" id="D0LYM3"/>